<organism evidence="2 4">
    <name type="scientific">Vanilla planifolia</name>
    <name type="common">Vanilla</name>
    <dbReference type="NCBI Taxonomy" id="51239"/>
    <lineage>
        <taxon>Eukaryota</taxon>
        <taxon>Viridiplantae</taxon>
        <taxon>Streptophyta</taxon>
        <taxon>Embryophyta</taxon>
        <taxon>Tracheophyta</taxon>
        <taxon>Spermatophyta</taxon>
        <taxon>Magnoliopsida</taxon>
        <taxon>Liliopsida</taxon>
        <taxon>Asparagales</taxon>
        <taxon>Orchidaceae</taxon>
        <taxon>Vanilloideae</taxon>
        <taxon>Vanilleae</taxon>
        <taxon>Vanilla</taxon>
    </lineage>
</organism>
<proteinExistence type="predicted"/>
<reference evidence="3 4" key="1">
    <citation type="journal article" date="2020" name="Nat. Food">
        <title>A phased Vanilla planifolia genome enables genetic improvement of flavour and production.</title>
        <authorList>
            <person name="Hasing T."/>
            <person name="Tang H."/>
            <person name="Brym M."/>
            <person name="Khazi F."/>
            <person name="Huang T."/>
            <person name="Chambers A.H."/>
        </authorList>
    </citation>
    <scope>NUCLEOTIDE SEQUENCE [LARGE SCALE GENOMIC DNA]</scope>
    <source>
        <tissue evidence="2">Leaf</tissue>
    </source>
</reference>
<evidence type="ECO:0000313" key="2">
    <source>
        <dbReference type="EMBL" id="KAG0472253.1"/>
    </source>
</evidence>
<dbReference type="Proteomes" id="UP000636800">
    <property type="component" value="Unassembled WGS sequence"/>
</dbReference>
<sequence length="126" mass="14248">MLLFFSSSSPLKPISRHLPSSSIGFHELGWQENTKLSLKEGARLAPLAMQNTQKDPPQGFCLDIGTGEPGLSHDSAHTRIIQNGDDELIELYLDGKQRLVALLLRMMGWLFWLSMQPLLWWGFELV</sequence>
<dbReference type="EMBL" id="JADCNM010000008">
    <property type="protein sequence ID" value="KAG0472253.1"/>
    <property type="molecule type" value="Genomic_DNA"/>
</dbReference>
<protein>
    <submittedName>
        <fullName evidence="2">Uncharacterized protein</fullName>
    </submittedName>
</protein>
<dbReference type="Proteomes" id="UP000639772">
    <property type="component" value="Unassembled WGS sequence"/>
</dbReference>
<evidence type="ECO:0000313" key="4">
    <source>
        <dbReference type="Proteomes" id="UP000639772"/>
    </source>
</evidence>
<gene>
    <name evidence="2" type="ORF">HPP92_016799</name>
    <name evidence="1" type="ORF">HPP92_017429</name>
</gene>
<dbReference type="EMBL" id="JADCNL010000008">
    <property type="protein sequence ID" value="KAG0470729.1"/>
    <property type="molecule type" value="Genomic_DNA"/>
</dbReference>
<keyword evidence="3" id="KW-1185">Reference proteome</keyword>
<name>A0A835USF0_VANPL</name>
<evidence type="ECO:0000313" key="3">
    <source>
        <dbReference type="Proteomes" id="UP000636800"/>
    </source>
</evidence>
<evidence type="ECO:0000313" key="1">
    <source>
        <dbReference type="EMBL" id="KAG0470729.1"/>
    </source>
</evidence>
<comment type="caution">
    <text evidence="2">The sequence shown here is derived from an EMBL/GenBank/DDBJ whole genome shotgun (WGS) entry which is preliminary data.</text>
</comment>
<accession>A0A835USF0</accession>
<dbReference type="AlphaFoldDB" id="A0A835USF0"/>